<reference evidence="1" key="1">
    <citation type="journal article" date="2015" name="Nature">
        <title>Complex archaea that bridge the gap between prokaryotes and eukaryotes.</title>
        <authorList>
            <person name="Spang A."/>
            <person name="Saw J.H."/>
            <person name="Jorgensen S.L."/>
            <person name="Zaremba-Niedzwiedzka K."/>
            <person name="Martijn J."/>
            <person name="Lind A.E."/>
            <person name="van Eijk R."/>
            <person name="Schleper C."/>
            <person name="Guy L."/>
            <person name="Ettema T.J."/>
        </authorList>
    </citation>
    <scope>NUCLEOTIDE SEQUENCE</scope>
</reference>
<dbReference type="SUPFAM" id="SSF52266">
    <property type="entry name" value="SGNH hydrolase"/>
    <property type="match status" value="1"/>
</dbReference>
<gene>
    <name evidence="1" type="ORF">LCGC14_2120710</name>
</gene>
<proteinExistence type="predicted"/>
<dbReference type="AlphaFoldDB" id="A0A0F9ERH2"/>
<organism evidence="1">
    <name type="scientific">marine sediment metagenome</name>
    <dbReference type="NCBI Taxonomy" id="412755"/>
    <lineage>
        <taxon>unclassified sequences</taxon>
        <taxon>metagenomes</taxon>
        <taxon>ecological metagenomes</taxon>
    </lineage>
</organism>
<sequence length="314" mass="34852">MVALSRRLLLGGAALASLGGGTWVFRRAQLQNRAEELFATPLTPPPGPMQVYHLGHSLVGHDMPAMLAQMVGAGHVYHSQTGWGTSLRDHWEPEVPVNGFERANDHAQHRPARPAIGSNAYDAVVLTEMVEIADAIRYHNSADYLARWATLARETRPDTRVYLYETWHHTDDANGWLNRIDRDIDKYWRRQVLYPALQQSETPIHLIPAGQAMAAFVRAVEEVGGVGGIISLHDLFTRDDTGRPDTIHFNDQGAYLVALTHYATHYHRDPAGLPHQLNRADGSPAETPSAEAARLMQRVVWDVVRAHPESGVAA</sequence>
<evidence type="ECO:0000313" key="1">
    <source>
        <dbReference type="EMBL" id="KKL68866.1"/>
    </source>
</evidence>
<comment type="caution">
    <text evidence="1">The sequence shown here is derived from an EMBL/GenBank/DDBJ whole genome shotgun (WGS) entry which is preliminary data.</text>
</comment>
<name>A0A0F9ERH2_9ZZZZ</name>
<accession>A0A0F9ERH2</accession>
<dbReference type="Gene3D" id="3.40.50.1110">
    <property type="entry name" value="SGNH hydrolase"/>
    <property type="match status" value="1"/>
</dbReference>
<protein>
    <recommendedName>
        <fullName evidence="2">SGNH hydrolase-type esterase domain-containing protein</fullName>
    </recommendedName>
</protein>
<dbReference type="InterPro" id="IPR036514">
    <property type="entry name" value="SGNH_hydro_sf"/>
</dbReference>
<dbReference type="EMBL" id="LAZR01026399">
    <property type="protein sequence ID" value="KKL68866.1"/>
    <property type="molecule type" value="Genomic_DNA"/>
</dbReference>
<evidence type="ECO:0008006" key="2">
    <source>
        <dbReference type="Google" id="ProtNLM"/>
    </source>
</evidence>